<dbReference type="GO" id="GO:0016787">
    <property type="term" value="F:hydrolase activity"/>
    <property type="evidence" value="ECO:0007669"/>
    <property type="project" value="UniProtKB-KW"/>
</dbReference>
<keyword evidence="2" id="KW-1185">Reference proteome</keyword>
<dbReference type="SUPFAM" id="SSF56784">
    <property type="entry name" value="HAD-like"/>
    <property type="match status" value="1"/>
</dbReference>
<evidence type="ECO:0000313" key="2">
    <source>
        <dbReference type="Proteomes" id="UP001165423"/>
    </source>
</evidence>
<dbReference type="Gene3D" id="3.40.50.1000">
    <property type="entry name" value="HAD superfamily/HAD-like"/>
    <property type="match status" value="1"/>
</dbReference>
<accession>A0ABT0A1K9</accession>
<comment type="caution">
    <text evidence="1">The sequence shown here is derived from an EMBL/GenBank/DDBJ whole genome shotgun (WGS) entry which is preliminary data.</text>
</comment>
<reference evidence="1 2" key="1">
    <citation type="submission" date="2022-03" db="EMBL/GenBank/DDBJ databases">
        <title>Luteimonas soily sp. nov., a novel bacterium isolated from the soil.</title>
        <authorList>
            <person name="Zhang X."/>
        </authorList>
    </citation>
    <scope>NUCLEOTIDE SEQUENCE [LARGE SCALE GENOMIC DNA]</scope>
    <source>
        <strain evidence="1 2">50</strain>
    </source>
</reference>
<dbReference type="RefSeq" id="WP_243319003.1">
    <property type="nucleotide sequence ID" value="NZ_JALGCL010000001.1"/>
</dbReference>
<dbReference type="Gene3D" id="1.10.286.50">
    <property type="match status" value="1"/>
</dbReference>
<dbReference type="EMBL" id="JALGCL010000001">
    <property type="protein sequence ID" value="MCJ0824877.1"/>
    <property type="molecule type" value="Genomic_DNA"/>
</dbReference>
<dbReference type="InterPro" id="IPR023214">
    <property type="entry name" value="HAD_sf"/>
</dbReference>
<name>A0ABT0A1K9_9GAMM</name>
<dbReference type="InterPro" id="IPR036412">
    <property type="entry name" value="HAD-like_sf"/>
</dbReference>
<keyword evidence="1" id="KW-0378">Hydrolase</keyword>
<gene>
    <name evidence="1" type="ORF">MQC88_02705</name>
</gene>
<dbReference type="Proteomes" id="UP001165423">
    <property type="component" value="Unassembled WGS sequence"/>
</dbReference>
<evidence type="ECO:0000313" key="1">
    <source>
        <dbReference type="EMBL" id="MCJ0824877.1"/>
    </source>
</evidence>
<organism evidence="1 2">
    <name type="scientific">Cognatiluteimonas sedimenti</name>
    <dbReference type="NCBI Taxonomy" id="2927791"/>
    <lineage>
        <taxon>Bacteria</taxon>
        <taxon>Pseudomonadati</taxon>
        <taxon>Pseudomonadota</taxon>
        <taxon>Gammaproteobacteria</taxon>
        <taxon>Lysobacterales</taxon>
        <taxon>Lysobacteraceae</taxon>
        <taxon>Cognatiluteimonas</taxon>
    </lineage>
</organism>
<sequence length="247" mass="27868">MHASPGSGPQELARPGELVILFDVDNTLLDNDRFSADLDAQLVQALGEEGRMRYRQLYERLRDGRGYADYLAPLQLLRRGFEDDPDLLELSSFLLDYPFGERVFPEVWRMLAQVQRFATVALLSDGDMVFQPRKIRRSGLWDAVRGRVLVTLHKERELDSVRSRLPARHYVLVDDKPRLLDAVKAELGAGVTTVFVRQGHYASDADADAAAHPPDLRLDRVGDLAVIAPELLFPADWPARDPMPEPV</sequence>
<protein>
    <submittedName>
        <fullName evidence="1">HAD family hydrolase</fullName>
    </submittedName>
</protein>
<proteinExistence type="predicted"/>